<reference evidence="1 2" key="1">
    <citation type="journal article" date="2022" name="Allergy">
        <title>Genome assembly and annotation of Periplaneta americana reveal a comprehensive cockroach allergen profile.</title>
        <authorList>
            <person name="Wang L."/>
            <person name="Xiong Q."/>
            <person name="Saelim N."/>
            <person name="Wang L."/>
            <person name="Nong W."/>
            <person name="Wan A.T."/>
            <person name="Shi M."/>
            <person name="Liu X."/>
            <person name="Cao Q."/>
            <person name="Hui J.H.L."/>
            <person name="Sookrung N."/>
            <person name="Leung T.F."/>
            <person name="Tungtrongchitr A."/>
            <person name="Tsui S.K.W."/>
        </authorList>
    </citation>
    <scope>NUCLEOTIDE SEQUENCE [LARGE SCALE GENOMIC DNA]</scope>
    <source>
        <tissue evidence="1">Whole body-01</tissue>
    </source>
</reference>
<comment type="caution">
    <text evidence="1">The sequence shown here is derived from an EMBL/GenBank/DDBJ whole genome shotgun (WGS) entry which is preliminary data.</text>
</comment>
<evidence type="ECO:0000313" key="2">
    <source>
        <dbReference type="Proteomes" id="UP001148838"/>
    </source>
</evidence>
<sequence length="138" mass="15139">MAGLCEGSNEPSGFLKAICKFKSPRIPKGGGHYDPFLRTYYADPQTRRIPDSHRLTTLRFAAYPGLEEETPHVPRPALSVHHQLESGECYGMMTEWKNVYGIMIETGSTSIFKGVGLLLLVVVSSKPVPTSGFGVLIV</sequence>
<dbReference type="Proteomes" id="UP001148838">
    <property type="component" value="Unassembled WGS sequence"/>
</dbReference>
<gene>
    <name evidence="1" type="ORF">ANN_25302</name>
</gene>
<name>A0ABQ8S172_PERAM</name>
<protein>
    <submittedName>
        <fullName evidence="1">Uncharacterized protein</fullName>
    </submittedName>
</protein>
<keyword evidence="2" id="KW-1185">Reference proteome</keyword>
<evidence type="ECO:0000313" key="1">
    <source>
        <dbReference type="EMBL" id="KAJ4427654.1"/>
    </source>
</evidence>
<proteinExistence type="predicted"/>
<dbReference type="EMBL" id="JAJSOF020000038">
    <property type="protein sequence ID" value="KAJ4427654.1"/>
    <property type="molecule type" value="Genomic_DNA"/>
</dbReference>
<organism evidence="1 2">
    <name type="scientific">Periplaneta americana</name>
    <name type="common">American cockroach</name>
    <name type="synonym">Blatta americana</name>
    <dbReference type="NCBI Taxonomy" id="6978"/>
    <lineage>
        <taxon>Eukaryota</taxon>
        <taxon>Metazoa</taxon>
        <taxon>Ecdysozoa</taxon>
        <taxon>Arthropoda</taxon>
        <taxon>Hexapoda</taxon>
        <taxon>Insecta</taxon>
        <taxon>Pterygota</taxon>
        <taxon>Neoptera</taxon>
        <taxon>Polyneoptera</taxon>
        <taxon>Dictyoptera</taxon>
        <taxon>Blattodea</taxon>
        <taxon>Blattoidea</taxon>
        <taxon>Blattidae</taxon>
        <taxon>Blattinae</taxon>
        <taxon>Periplaneta</taxon>
    </lineage>
</organism>
<accession>A0ABQ8S172</accession>